<evidence type="ECO:0000313" key="2">
    <source>
        <dbReference type="Proteomes" id="UP000037460"/>
    </source>
</evidence>
<gene>
    <name evidence="1" type="ORF">Ctob_010960</name>
</gene>
<name>A0A0M0K920_9EUKA</name>
<comment type="caution">
    <text evidence="1">The sequence shown here is derived from an EMBL/GenBank/DDBJ whole genome shotgun (WGS) entry which is preliminary data.</text>
</comment>
<protein>
    <submittedName>
        <fullName evidence="1">Uncharacterized protein</fullName>
    </submittedName>
</protein>
<evidence type="ECO:0000313" key="1">
    <source>
        <dbReference type="EMBL" id="KOO34893.1"/>
    </source>
</evidence>
<dbReference type="EMBL" id="JWZX01001058">
    <property type="protein sequence ID" value="KOO34893.1"/>
    <property type="molecule type" value="Genomic_DNA"/>
</dbReference>
<keyword evidence="2" id="KW-1185">Reference proteome</keyword>
<dbReference type="AlphaFoldDB" id="A0A0M0K920"/>
<proteinExistence type="predicted"/>
<sequence length="583" mass="62171">MKLRGDDRSFRGMRVSDSSLLTYVDDLRNCCSELANVHDGHSSGAVTPRFIPELIVAPFADASYAENKRYQVQLAALVVPRDLPPPWEQRAVVREMALRAAVEALQATGASSAQGEARAPRDEADLTVLLSEMYSRKHDGGGATTVHGFTPVFTGIALDDATYTCWLVVVQHALSRRIAAVLVALRKRRPPHPESLERLAFACIGSHVPLGASAETAEGVRLRVAVLEAFEAWRAPSSPPEPRRLLVARCESLVWPFELCKAALPLRPSCHAVLVQAGDAVVELAVAALLADSAPLRAHVDEAVGRLHEALTRAAALHAHDGARAGEWEPLTWRHRLSTRLAFELSQRAELLALPMPAPLPLGEAARKLGSAAKQLIDGFGGGGRRAKAAEVVAVEAFAAAAAMGSDALDEIDELDALDWTTPRALHKVGGAPLNQIDECLQPVAGGVGLAAHLDLIAGLRATDGTVVELMALPATEAPPALRRTTRNGFECMQYCCNLEVLSLMIRSGYLKIRAGSEAYGGFLESALAGCAPLRGEIGVAAGTPQEAPQETPLFVRLVLTRAARERDSGGASLMVISKSDLR</sequence>
<accession>A0A0M0K920</accession>
<organism evidence="1 2">
    <name type="scientific">Chrysochromulina tobinii</name>
    <dbReference type="NCBI Taxonomy" id="1460289"/>
    <lineage>
        <taxon>Eukaryota</taxon>
        <taxon>Haptista</taxon>
        <taxon>Haptophyta</taxon>
        <taxon>Prymnesiophyceae</taxon>
        <taxon>Prymnesiales</taxon>
        <taxon>Chrysochromulinaceae</taxon>
        <taxon>Chrysochromulina</taxon>
    </lineage>
</organism>
<reference evidence="2" key="1">
    <citation type="journal article" date="2015" name="PLoS Genet.">
        <title>Genome Sequence and Transcriptome Analyses of Chrysochromulina tobin: Metabolic Tools for Enhanced Algal Fitness in the Prominent Order Prymnesiales (Haptophyceae).</title>
        <authorList>
            <person name="Hovde B.T."/>
            <person name="Deodato C.R."/>
            <person name="Hunsperger H.M."/>
            <person name="Ryken S.A."/>
            <person name="Yost W."/>
            <person name="Jha R.K."/>
            <person name="Patterson J."/>
            <person name="Monnat R.J. Jr."/>
            <person name="Barlow S.B."/>
            <person name="Starkenburg S.R."/>
            <person name="Cattolico R.A."/>
        </authorList>
    </citation>
    <scope>NUCLEOTIDE SEQUENCE</scope>
    <source>
        <strain evidence="2">CCMP291</strain>
    </source>
</reference>
<dbReference type="Proteomes" id="UP000037460">
    <property type="component" value="Unassembled WGS sequence"/>
</dbReference>